<evidence type="ECO:0000256" key="2">
    <source>
        <dbReference type="ARBA" id="ARBA00023043"/>
    </source>
</evidence>
<dbReference type="Gene3D" id="1.25.40.20">
    <property type="entry name" value="Ankyrin repeat-containing domain"/>
    <property type="match status" value="6"/>
</dbReference>
<protein>
    <submittedName>
        <fullName evidence="7">Ankyrin repeat-containing domain protein</fullName>
    </submittedName>
</protein>
<dbReference type="STRING" id="264951.A0A443HY35"/>
<feature type="repeat" description="ANK" evidence="3">
    <location>
        <begin position="1611"/>
        <end position="1643"/>
    </location>
</feature>
<feature type="repeat" description="ANK" evidence="3">
    <location>
        <begin position="1069"/>
        <end position="1101"/>
    </location>
</feature>
<dbReference type="InterPro" id="IPR056884">
    <property type="entry name" value="NPHP3-like_N"/>
</dbReference>
<dbReference type="PANTHER" id="PTHR24178">
    <property type="entry name" value="MOLTING PROTEIN MLT-4"/>
    <property type="match status" value="1"/>
</dbReference>
<feature type="repeat" description="ANK" evidence="3">
    <location>
        <begin position="1234"/>
        <end position="1266"/>
    </location>
</feature>
<feature type="repeat" description="ANK" evidence="3">
    <location>
        <begin position="1796"/>
        <end position="1830"/>
    </location>
</feature>
<keyword evidence="1" id="KW-0677">Repeat</keyword>
<dbReference type="Gene3D" id="3.40.50.300">
    <property type="entry name" value="P-loop containing nucleotide triphosphate hydrolases"/>
    <property type="match status" value="1"/>
</dbReference>
<keyword evidence="2 3" id="KW-0040">ANK repeat</keyword>
<dbReference type="SUPFAM" id="SSF48403">
    <property type="entry name" value="Ankyrin repeat"/>
    <property type="match status" value="4"/>
</dbReference>
<dbReference type="InterPro" id="IPR054471">
    <property type="entry name" value="GPIID_WHD"/>
</dbReference>
<dbReference type="GeneID" id="39602003"/>
<feature type="domain" description="Nephrocystin 3-like N-terminal" evidence="6">
    <location>
        <begin position="377"/>
        <end position="543"/>
    </location>
</feature>
<dbReference type="PROSITE" id="PS50088">
    <property type="entry name" value="ANK_REPEAT"/>
    <property type="match status" value="18"/>
</dbReference>
<name>A0A443HY35_BYSSP</name>
<feature type="repeat" description="ANK" evidence="3">
    <location>
        <begin position="1545"/>
        <end position="1577"/>
    </location>
</feature>
<dbReference type="Pfam" id="PF01048">
    <property type="entry name" value="PNP_UDP_1"/>
    <property type="match status" value="1"/>
</dbReference>
<evidence type="ECO:0000256" key="3">
    <source>
        <dbReference type="PROSITE-ProRule" id="PRU00023"/>
    </source>
</evidence>
<dbReference type="Gene3D" id="3.40.50.1580">
    <property type="entry name" value="Nucleoside phosphorylase domain"/>
    <property type="match status" value="1"/>
</dbReference>
<feature type="repeat" description="ANK" evidence="3">
    <location>
        <begin position="1706"/>
        <end position="1738"/>
    </location>
</feature>
<feature type="repeat" description="ANK" evidence="3">
    <location>
        <begin position="1037"/>
        <end position="1069"/>
    </location>
</feature>
<dbReference type="Pfam" id="PF24883">
    <property type="entry name" value="NPHP3_N"/>
    <property type="match status" value="1"/>
</dbReference>
<organism evidence="7 8">
    <name type="scientific">Byssochlamys spectabilis</name>
    <name type="common">Paecilomyces variotii</name>
    <dbReference type="NCBI Taxonomy" id="264951"/>
    <lineage>
        <taxon>Eukaryota</taxon>
        <taxon>Fungi</taxon>
        <taxon>Dikarya</taxon>
        <taxon>Ascomycota</taxon>
        <taxon>Pezizomycotina</taxon>
        <taxon>Eurotiomycetes</taxon>
        <taxon>Eurotiomycetidae</taxon>
        <taxon>Eurotiales</taxon>
        <taxon>Thermoascaceae</taxon>
        <taxon>Paecilomyces</taxon>
    </lineage>
</organism>
<evidence type="ECO:0000256" key="1">
    <source>
        <dbReference type="ARBA" id="ARBA00022737"/>
    </source>
</evidence>
<feature type="domain" description="GPI inositol-deacylase winged helix" evidence="5">
    <location>
        <begin position="658"/>
        <end position="736"/>
    </location>
</feature>
<dbReference type="PRINTS" id="PR01415">
    <property type="entry name" value="ANKYRIN"/>
</dbReference>
<feature type="repeat" description="ANK" evidence="3">
    <location>
        <begin position="897"/>
        <end position="929"/>
    </location>
</feature>
<comment type="caution">
    <text evidence="7">The sequence shown here is derived from an EMBL/GenBank/DDBJ whole genome shotgun (WGS) entry which is preliminary data.</text>
</comment>
<evidence type="ECO:0000259" key="5">
    <source>
        <dbReference type="Pfam" id="PF22939"/>
    </source>
</evidence>
<dbReference type="InterPro" id="IPR002110">
    <property type="entry name" value="Ankyrin_rpt"/>
</dbReference>
<dbReference type="InterPro" id="IPR000845">
    <property type="entry name" value="Nucleoside_phosphorylase_d"/>
</dbReference>
<evidence type="ECO:0000313" key="8">
    <source>
        <dbReference type="Proteomes" id="UP000283841"/>
    </source>
</evidence>
<feature type="repeat" description="ANK" evidence="3">
    <location>
        <begin position="1004"/>
        <end position="1036"/>
    </location>
</feature>
<evidence type="ECO:0000259" key="4">
    <source>
        <dbReference type="Pfam" id="PF01048"/>
    </source>
</evidence>
<dbReference type="GO" id="GO:0003824">
    <property type="term" value="F:catalytic activity"/>
    <property type="evidence" value="ECO:0007669"/>
    <property type="project" value="InterPro"/>
</dbReference>
<feature type="repeat" description="ANK" evidence="3">
    <location>
        <begin position="863"/>
        <end position="887"/>
    </location>
</feature>
<feature type="repeat" description="ANK" evidence="3">
    <location>
        <begin position="930"/>
        <end position="962"/>
    </location>
</feature>
<dbReference type="VEuPathDB" id="FungiDB:C8Q69DRAFT_505638"/>
<dbReference type="PANTHER" id="PTHR24178:SF9">
    <property type="entry name" value="ANK_REP_REGION DOMAIN-CONTAINING PROTEIN"/>
    <property type="match status" value="1"/>
</dbReference>
<dbReference type="InterPro" id="IPR036770">
    <property type="entry name" value="Ankyrin_rpt-contain_sf"/>
</dbReference>
<dbReference type="EMBL" id="RCNU01000003">
    <property type="protein sequence ID" value="RWQ96758.1"/>
    <property type="molecule type" value="Genomic_DNA"/>
</dbReference>
<reference evidence="7 8" key="1">
    <citation type="journal article" date="2018" name="Front. Microbiol.">
        <title>Genomic and genetic insights into a cosmopolitan fungus, Paecilomyces variotii (Eurotiales).</title>
        <authorList>
            <person name="Urquhart A.S."/>
            <person name="Mondo S.J."/>
            <person name="Makela M.R."/>
            <person name="Hane J.K."/>
            <person name="Wiebenga A."/>
            <person name="He G."/>
            <person name="Mihaltcheva S."/>
            <person name="Pangilinan J."/>
            <person name="Lipzen A."/>
            <person name="Barry K."/>
            <person name="de Vries R.P."/>
            <person name="Grigoriev I.V."/>
            <person name="Idnurm A."/>
        </authorList>
    </citation>
    <scope>NUCLEOTIDE SEQUENCE [LARGE SCALE GENOMIC DNA]</scope>
    <source>
        <strain evidence="7 8">CBS 101075</strain>
    </source>
</reference>
<evidence type="ECO:0000313" key="7">
    <source>
        <dbReference type="EMBL" id="RWQ96758.1"/>
    </source>
</evidence>
<sequence>MTNTQQSPYANDEYTVGWICALPPEFAAAKGMLDEEHGEPQTLQASADDNPYFLGSIGKFKVVIACLPLHQIGPASAASAAKEMLFTFPKIRVGLLVGIGAGIPDDDDDDPEIHLGDIVISSSPKSGGVVVYDFGKQLSDGSFESLSVLNRPPRSLASGLTKLQAEHDMNGNKVVHYIEQMLDKYPNMRNNGYTYPGRSLDRLFQPNYPHIGGRTCKKCEESGQVDRDERQDDAPRIHYGTIASGSMVVKDPVKRDKIREKHGAICLEMEAAGLMNIFPCIVIRGISDYADSHKNDGWQKYAAAAAAACAKEFLSCVQSKIIDGEPAAKDLLNQVRDEVVKASKFVSTEQTRQILEWLTPLNFDDIQNDLLGRRQEGTGLWLLNSEEFTQWMSQPKQTLFCPGIPGAGKTIMSSIVVEHLKGKSQENPEIQTCCIFCSFQPNHQQRILDLLLSFLRQLAVKGSALLQNIEDMHTRHIQRKTRPTFTEVQSELVRTANCYEMIFIVIDALDEYCSSNSEELHKFLSTLFNLQKDAPINILATSRFNSGIMSRFERCPQKEIRAQEDDIQIYLNGRIPSLLEKKISLFPSCQDDVRREVLKSADGMFLLAKLHMDNLMGHITVGELEEALINLPHGETKLELTYHETIKRIKSQHYSRYQKALQILSWLTYCRRVLFAQELQHALATRPGDKDLDRRFLPELDIIDSLCAGLVVFDQRSGIIRLAHYTTKEYLIDHPDLQNSETEITQTCITYLSFSCFSSGRSSSTYDYTFRQKEYPLHHYSAQNWALHASQALASSLEQAEKLTDFILEFLDKKSNMQAAGQVMLDRFPHRLTKVHLAAYGGLSIMISKYISSDEDVDARDSNDMTPLAYAAQNGHLQAIKLLLRSNRVHPDVRNNCGQTPLILAACGGHKEVIEVLLRYGACPDTKDKRGYDPLSEAARTGRVDIMKILLDKGVPIDYICEAQMCGPLIERNTPLMLSRRSNNRQAMWLLLDKGADLDFPTGTGDTLLTQAIRDGDQELVDYFLKRGFFVDFVDRSGYTPLHYAVRRGHGTIVKSFLNAGCDVDLQFYRETCLMTAIEHGHGDIAAQLLEHGANLNLQNQRLETALFYAVRASNADMVETLLEHGASPNVRNSQEETPLFTSATAGDEAILRCLLSKGADPLIRNNHQQTALFLAADYGHTSIVGCLIDVGLDVNDQDDRGNTAIFHSARSGKTDTMKILLENGADVHHRNVLGETALFYAARNGKLEICEILIQNHAELDARNLLMETPLVHAASGPYIRPLESGALDYSQVVRLFIQNGADPNPSYDLESDVQHPEAWKVLLSPRISSLRKEYSESRLRLCEAARQIWDSRIKSYSDDQVLDFLHRVLPPKSPFHGVNRRKESTAPLLFAIRGGNAELAKIFLRCGQRIDSLTEPVQEILRRAVDSGHRSIVELVLKEEPDEDVDIPSLVLHAAEKKYTGLFNPLMTEQEVNLKTANMDLPSLVLHAERKHTDLFKFLMTEQKVNPKTANVDIPSLVLRVAEMGNTGMLKYLIKEQEVNLQTASEVLLLAAHGGKTEVVRFLLENGAKPTFVTRNAQSALHGAVLKNATELVELLLQQEINIDARDKHGRTPLFYAVQRCRTPIVQMLLEAGADSNISEDDFTEPILYDTNDQRRIFSDLNTRNSENLFGGLTPLFFAAGNGNDVTVKLLLSHGAIPDVQDRFGERPINWAAARGFEAIVKMLLDSGANANQLDHPSQSPLLWALGVYNHDFSKKLYRGRSPLRGNHFAFGDAEAVLDLLLKNGADPNVIDEDGRTPLYLSVKLGLNSKALVRSFLRAGCDPNRKDKYGRTPLMGATVRGMTKFVTALLEAPNLDRDATDNFGRTALLEATARNKPLIRDILLQPSAETQMAHPSTSLDEQISYPGHLCGICGVHEWRDLAYHCSICDEGHFDMCEECKKWGATCLDATHEMTRRFDIVGGRASDIGIYILSEAELAELGGARKAQEKPDRMSAYRQAPKFFQ</sequence>
<dbReference type="InterPro" id="IPR035994">
    <property type="entry name" value="Nucleoside_phosphorylase_sf"/>
</dbReference>
<dbReference type="GO" id="GO:0009116">
    <property type="term" value="P:nucleoside metabolic process"/>
    <property type="evidence" value="ECO:0007669"/>
    <property type="project" value="InterPro"/>
</dbReference>
<accession>A0A443HY35</accession>
<dbReference type="InterPro" id="IPR027417">
    <property type="entry name" value="P-loop_NTPase"/>
</dbReference>
<feature type="repeat" description="ANK" evidence="3">
    <location>
        <begin position="1102"/>
        <end position="1134"/>
    </location>
</feature>
<dbReference type="Pfam" id="PF12796">
    <property type="entry name" value="Ank_2"/>
    <property type="match status" value="7"/>
</dbReference>
<feature type="repeat" description="ANK" evidence="3">
    <location>
        <begin position="1135"/>
        <end position="1167"/>
    </location>
</feature>
<proteinExistence type="predicted"/>
<feature type="repeat" description="ANK" evidence="3">
    <location>
        <begin position="1673"/>
        <end position="1705"/>
    </location>
</feature>
<evidence type="ECO:0000259" key="6">
    <source>
        <dbReference type="Pfam" id="PF24883"/>
    </source>
</evidence>
<feature type="repeat" description="ANK" evidence="3">
    <location>
        <begin position="1168"/>
        <end position="1200"/>
    </location>
</feature>
<dbReference type="PROSITE" id="PS50297">
    <property type="entry name" value="ANK_REP_REGION"/>
    <property type="match status" value="14"/>
</dbReference>
<dbReference type="Proteomes" id="UP000283841">
    <property type="component" value="Unassembled WGS sequence"/>
</dbReference>
<dbReference type="RefSeq" id="XP_028486403.1">
    <property type="nucleotide sequence ID" value="XM_028632726.1"/>
</dbReference>
<dbReference type="SMART" id="SM00248">
    <property type="entry name" value="ANK"/>
    <property type="match status" value="25"/>
</dbReference>
<gene>
    <name evidence="7" type="ORF">C8Q69DRAFT_505638</name>
</gene>
<feature type="repeat" description="ANK" evidence="3">
    <location>
        <begin position="1578"/>
        <end position="1610"/>
    </location>
</feature>
<feature type="domain" description="Nucleoside phosphorylase" evidence="4">
    <location>
        <begin position="16"/>
        <end position="313"/>
    </location>
</feature>
<feature type="repeat" description="ANK" evidence="3">
    <location>
        <begin position="971"/>
        <end position="1003"/>
    </location>
</feature>
<dbReference type="SUPFAM" id="SSF53167">
    <property type="entry name" value="Purine and uridine phosphorylases"/>
    <property type="match status" value="1"/>
</dbReference>
<dbReference type="Pfam" id="PF22939">
    <property type="entry name" value="WHD_GPIID"/>
    <property type="match status" value="1"/>
</dbReference>
<keyword evidence="8" id="KW-1185">Reference proteome</keyword>
<feature type="repeat" description="ANK" evidence="3">
    <location>
        <begin position="1201"/>
        <end position="1233"/>
    </location>
</feature>
<dbReference type="SUPFAM" id="SSF52540">
    <property type="entry name" value="P-loop containing nucleoside triphosphate hydrolases"/>
    <property type="match status" value="1"/>
</dbReference>
<dbReference type="SUPFAM" id="SSF57850">
    <property type="entry name" value="RING/U-box"/>
    <property type="match status" value="1"/>
</dbReference>